<organism evidence="3 4">
    <name type="scientific">Frankia canadensis</name>
    <dbReference type="NCBI Taxonomy" id="1836972"/>
    <lineage>
        <taxon>Bacteria</taxon>
        <taxon>Bacillati</taxon>
        <taxon>Actinomycetota</taxon>
        <taxon>Actinomycetes</taxon>
        <taxon>Frankiales</taxon>
        <taxon>Frankiaceae</taxon>
        <taxon>Frankia</taxon>
    </lineage>
</organism>
<reference evidence="3 4" key="1">
    <citation type="submission" date="2017-06" db="EMBL/GenBank/DDBJ databases">
        <authorList>
            <person name="Kim H.J."/>
            <person name="Triplett B.A."/>
        </authorList>
    </citation>
    <scope>NUCLEOTIDE SEQUENCE [LARGE SCALE GENOMIC DNA]</scope>
    <source>
        <strain evidence="3">FRACA_ARgP5</strain>
    </source>
</reference>
<dbReference type="EMBL" id="FZMO01000551">
    <property type="protein sequence ID" value="SNQ51839.1"/>
    <property type="molecule type" value="Genomic_DNA"/>
</dbReference>
<evidence type="ECO:0000313" key="3">
    <source>
        <dbReference type="EMBL" id="SNQ51839.1"/>
    </source>
</evidence>
<keyword evidence="1" id="KW-0175">Coiled coil</keyword>
<name>A0A2I2L1Q8_9ACTN</name>
<evidence type="ECO:0000313" key="4">
    <source>
        <dbReference type="Proteomes" id="UP000234331"/>
    </source>
</evidence>
<protein>
    <submittedName>
        <fullName evidence="3">Uncharacterized protein</fullName>
    </submittedName>
</protein>
<evidence type="ECO:0000256" key="1">
    <source>
        <dbReference type="SAM" id="Coils"/>
    </source>
</evidence>
<dbReference type="Proteomes" id="UP000234331">
    <property type="component" value="Unassembled WGS sequence"/>
</dbReference>
<sequence>MDIIDQVVLRYDREARGFRPVASTLPADDRTAATSRFVALTNASYRTQDLTAGRSLCFARVPDDQDGRSMIICRAPETSSGSVAAAAHVLIGRQLTAQIALALSTSWSRWMLTAGGSGALAPLGWTELEGDVKARNLQVQADSRAPELEAELTRLVDALLRVGSGRLAVIGYRSDPALLLAGAREILGDFGSDDWTFSTGEPAQKRGVRLTFMLRGGNVTSDSYADLGGYDAGSPRLISAAVLVRAFMNSAALRTWAAERAELGIHDLDTLLDWAGRGAPSPRSPEFASRSREQITQQWLAAQRGWDSERQTWDAERRALNDELLRTQRELQNQDVQMKMKTANVVALQEQLAAVNAKVDELSNELDITRSVRGALERHLITRDQRTTASTAEFGSTPAPGAGGSEADAR</sequence>
<dbReference type="RefSeq" id="WP_101836030.1">
    <property type="nucleotide sequence ID" value="NZ_FZMO01000551.1"/>
</dbReference>
<dbReference type="OrthoDB" id="3221401at2"/>
<proteinExistence type="predicted"/>
<feature type="region of interest" description="Disordered" evidence="2">
    <location>
        <begin position="382"/>
        <end position="410"/>
    </location>
</feature>
<dbReference type="AlphaFoldDB" id="A0A2I2L1Q8"/>
<evidence type="ECO:0000256" key="2">
    <source>
        <dbReference type="SAM" id="MobiDB-lite"/>
    </source>
</evidence>
<accession>A0A2I2L1Q8</accession>
<keyword evidence="4" id="KW-1185">Reference proteome</keyword>
<gene>
    <name evidence="3" type="ORF">FRACA_830002</name>
</gene>
<feature type="coiled-coil region" evidence="1">
    <location>
        <begin position="310"/>
        <end position="372"/>
    </location>
</feature>